<protein>
    <submittedName>
        <fullName evidence="2">Uncharacterized protein</fullName>
    </submittedName>
</protein>
<name>A0AAV7SGY3_PLEWA</name>
<evidence type="ECO:0000256" key="1">
    <source>
        <dbReference type="SAM" id="MobiDB-lite"/>
    </source>
</evidence>
<sequence>MYTRLLLRQDSKWRPSPSGRHQLHTPRGAQQNLLRGPLWPQLFGPSGHEQARKREATAPGQGAIGAANAAPSSRREPANKERIGLCVKPILVVTGPVTQWQYTHHLQALSCQAIYMGVWYNI</sequence>
<reference evidence="2" key="1">
    <citation type="journal article" date="2022" name="bioRxiv">
        <title>Sequencing and chromosome-scale assembly of the giantPleurodeles waltlgenome.</title>
        <authorList>
            <person name="Brown T."/>
            <person name="Elewa A."/>
            <person name="Iarovenko S."/>
            <person name="Subramanian E."/>
            <person name="Araus A.J."/>
            <person name="Petzold A."/>
            <person name="Susuki M."/>
            <person name="Suzuki K.-i.T."/>
            <person name="Hayashi T."/>
            <person name="Toyoda A."/>
            <person name="Oliveira C."/>
            <person name="Osipova E."/>
            <person name="Leigh N.D."/>
            <person name="Simon A."/>
            <person name="Yun M.H."/>
        </authorList>
    </citation>
    <scope>NUCLEOTIDE SEQUENCE</scope>
    <source>
        <strain evidence="2">20211129_DDA</strain>
        <tissue evidence="2">Liver</tissue>
    </source>
</reference>
<keyword evidence="3" id="KW-1185">Reference proteome</keyword>
<evidence type="ECO:0000313" key="2">
    <source>
        <dbReference type="EMBL" id="KAJ1163319.1"/>
    </source>
</evidence>
<dbReference type="EMBL" id="JANPWB010000008">
    <property type="protein sequence ID" value="KAJ1163319.1"/>
    <property type="molecule type" value="Genomic_DNA"/>
</dbReference>
<dbReference type="AlphaFoldDB" id="A0AAV7SGY3"/>
<dbReference type="Proteomes" id="UP001066276">
    <property type="component" value="Chromosome 4_2"/>
</dbReference>
<comment type="caution">
    <text evidence="2">The sequence shown here is derived from an EMBL/GenBank/DDBJ whole genome shotgun (WGS) entry which is preliminary data.</text>
</comment>
<organism evidence="2 3">
    <name type="scientific">Pleurodeles waltl</name>
    <name type="common">Iberian ribbed newt</name>
    <dbReference type="NCBI Taxonomy" id="8319"/>
    <lineage>
        <taxon>Eukaryota</taxon>
        <taxon>Metazoa</taxon>
        <taxon>Chordata</taxon>
        <taxon>Craniata</taxon>
        <taxon>Vertebrata</taxon>
        <taxon>Euteleostomi</taxon>
        <taxon>Amphibia</taxon>
        <taxon>Batrachia</taxon>
        <taxon>Caudata</taxon>
        <taxon>Salamandroidea</taxon>
        <taxon>Salamandridae</taxon>
        <taxon>Pleurodelinae</taxon>
        <taxon>Pleurodeles</taxon>
    </lineage>
</organism>
<feature type="region of interest" description="Disordered" evidence="1">
    <location>
        <begin position="9"/>
        <end position="78"/>
    </location>
</feature>
<accession>A0AAV7SGY3</accession>
<proteinExistence type="predicted"/>
<gene>
    <name evidence="2" type="ORF">NDU88_003779</name>
</gene>
<evidence type="ECO:0000313" key="3">
    <source>
        <dbReference type="Proteomes" id="UP001066276"/>
    </source>
</evidence>